<dbReference type="VEuPathDB" id="FungiDB:TSTA_121640"/>
<dbReference type="GO" id="GO:0030643">
    <property type="term" value="P:intracellular phosphate ion homeostasis"/>
    <property type="evidence" value="ECO:0007669"/>
    <property type="project" value="EnsemblFungi"/>
</dbReference>
<keyword evidence="6 20" id="KW-0808">Transferase</keyword>
<feature type="region of interest" description="Disordered" evidence="18">
    <location>
        <begin position="1"/>
        <end position="22"/>
    </location>
</feature>
<evidence type="ECO:0000256" key="10">
    <source>
        <dbReference type="ARBA" id="ARBA00023242"/>
    </source>
</evidence>
<comment type="subcellular location">
    <subcellularLocation>
        <location evidence="1">Nucleus</location>
    </subcellularLocation>
</comment>
<dbReference type="SMART" id="SM00220">
    <property type="entry name" value="S_TKc"/>
    <property type="match status" value="1"/>
</dbReference>
<reference evidence="21" key="1">
    <citation type="journal article" date="2015" name="Genome Announc.">
        <title>Genome sequence of the AIDS-associated pathogen Penicillium marneffei (ATCC18224) and its near taxonomic relative Talaromyces stipitatus (ATCC10500).</title>
        <authorList>
            <person name="Nierman W.C."/>
            <person name="Fedorova-Abrams N.D."/>
            <person name="Andrianopoulos A."/>
        </authorList>
    </citation>
    <scope>NUCLEOTIDE SEQUENCE [LARGE SCALE GENOMIC DNA]</scope>
    <source>
        <strain evidence="21">ATCC 10500 / CBS 375.48 / QM 6759 / NRRL 1006</strain>
    </source>
</reference>
<comment type="catalytic activity">
    <reaction evidence="14">
        <text>[DNA-directed RNA polymerase] + ATP = phospho-[DNA-directed RNA polymerase] + ADP + H(+)</text>
        <dbReference type="Rhea" id="RHEA:10216"/>
        <dbReference type="Rhea" id="RHEA-COMP:11321"/>
        <dbReference type="Rhea" id="RHEA-COMP:11322"/>
        <dbReference type="ChEBI" id="CHEBI:15378"/>
        <dbReference type="ChEBI" id="CHEBI:30616"/>
        <dbReference type="ChEBI" id="CHEBI:43176"/>
        <dbReference type="ChEBI" id="CHEBI:68546"/>
        <dbReference type="ChEBI" id="CHEBI:456216"/>
        <dbReference type="EC" id="2.7.11.23"/>
    </reaction>
</comment>
<dbReference type="EMBL" id="EQ962655">
    <property type="protein sequence ID" value="EED18424.1"/>
    <property type="molecule type" value="Genomic_DNA"/>
</dbReference>
<protein>
    <recommendedName>
        <fullName evidence="11">Serine/threonine-protein kinase BUR1</fullName>
        <ecNumber evidence="4">2.7.11.22</ecNumber>
        <ecNumber evidence="3">2.7.11.23</ecNumber>
    </recommendedName>
    <alternativeName>
        <fullName evidence="16">Serine/threonine-protein kinase bur1</fullName>
    </alternativeName>
</protein>
<evidence type="ECO:0000256" key="8">
    <source>
        <dbReference type="ARBA" id="ARBA00022777"/>
    </source>
</evidence>
<dbReference type="Gene3D" id="1.10.510.10">
    <property type="entry name" value="Transferase(Phosphotransferase) domain 1"/>
    <property type="match status" value="1"/>
</dbReference>
<feature type="compositionally biased region" description="Low complexity" evidence="18">
    <location>
        <begin position="465"/>
        <end position="475"/>
    </location>
</feature>
<evidence type="ECO:0000256" key="11">
    <source>
        <dbReference type="ARBA" id="ARBA00041018"/>
    </source>
</evidence>
<dbReference type="GO" id="GO:0005524">
    <property type="term" value="F:ATP binding"/>
    <property type="evidence" value="ECO:0007669"/>
    <property type="project" value="UniProtKB-UniRule"/>
</dbReference>
<comment type="similarity">
    <text evidence="2">Belongs to the protein kinase superfamily. CMGC Ser/Thr protein kinase family. CDC2/CDKX subfamily.</text>
</comment>
<dbReference type="EC" id="2.7.11.23" evidence="3"/>
<evidence type="ECO:0000256" key="12">
    <source>
        <dbReference type="ARBA" id="ARBA00047811"/>
    </source>
</evidence>
<feature type="region of interest" description="Disordered" evidence="18">
    <location>
        <begin position="354"/>
        <end position="533"/>
    </location>
</feature>
<dbReference type="SUPFAM" id="SSF56112">
    <property type="entry name" value="Protein kinase-like (PK-like)"/>
    <property type="match status" value="1"/>
</dbReference>
<keyword evidence="9 17" id="KW-0067">ATP-binding</keyword>
<feature type="domain" description="Protein kinase" evidence="19">
    <location>
        <begin position="33"/>
        <end position="334"/>
    </location>
</feature>
<evidence type="ECO:0000256" key="15">
    <source>
        <dbReference type="ARBA" id="ARBA00059633"/>
    </source>
</evidence>
<dbReference type="Proteomes" id="UP000001745">
    <property type="component" value="Unassembled WGS sequence"/>
</dbReference>
<evidence type="ECO:0000313" key="20">
    <source>
        <dbReference type="EMBL" id="EED18424.1"/>
    </source>
</evidence>
<dbReference type="GO" id="GO:0006368">
    <property type="term" value="P:transcription elongation by RNA polymerase II"/>
    <property type="evidence" value="ECO:0007669"/>
    <property type="project" value="EnsemblFungi"/>
</dbReference>
<feature type="compositionally biased region" description="Low complexity" evidence="18">
    <location>
        <begin position="495"/>
        <end position="509"/>
    </location>
</feature>
<sequence>MASESSPSSQRPSLERYEDGQPRFRGCSNIRDFEFLGKLGEGTFGEVYKARSKKDGTIVALKKILMHNQKDGFPITALREIKLLKMLSHPNVLQLPEMAVEKSKGEGRKKPSMYMVMYYQEHDLSGLLENPNVHFTEAQIKCYMLQLLEGVRYLHDNGILHRDMKAANLLISNKGILQIADFGLARPYDEKPPEPGKGGGEAKRDYTPLVVTRWYRPPELLLQLRRYTTAIDMWGVGCVFGEMFRGRPILAGNSDLNQAQLIFALVGSPTEETMPGYSSLPGCDGIKDFGNKPGNLSQVFKDQGPLMISLLSEFLKLDWRKRITAVDALKHPYFTSPPLPARPGDLPQFEDSHELDRRQYRQKPKPPAPPNAAAGESDWSTGTGARAATGQSSRVPAGISRGGPSSGFRRVPDDGLPPKPSPVSQPGWPNRKNDNRPPDRRKDGWSNTGRGDGGRLDTYVPRYDNNSNSNNNNNNHRNGHHHFDGTGAGPGLGGPENSRYGNRNNNPSNARRRSQSPPMRDRSREDSYHLYRR</sequence>
<dbReference type="HOGENOM" id="CLU_000288_181_21_1"/>
<dbReference type="GO" id="GO:0070691">
    <property type="term" value="C:P-TEFb complex"/>
    <property type="evidence" value="ECO:0007669"/>
    <property type="project" value="EnsemblFungi"/>
</dbReference>
<dbReference type="PANTHER" id="PTHR24056">
    <property type="entry name" value="CELL DIVISION PROTEIN KINASE"/>
    <property type="match status" value="1"/>
</dbReference>
<gene>
    <name evidence="20" type="ORF">TSTA_121640</name>
</gene>
<dbReference type="InterPro" id="IPR050108">
    <property type="entry name" value="CDK"/>
</dbReference>
<evidence type="ECO:0000256" key="4">
    <source>
        <dbReference type="ARBA" id="ARBA00012425"/>
    </source>
</evidence>
<dbReference type="InParanoid" id="B8MBX8"/>
<dbReference type="InterPro" id="IPR017441">
    <property type="entry name" value="Protein_kinase_ATP_BS"/>
</dbReference>
<evidence type="ECO:0000256" key="9">
    <source>
        <dbReference type="ARBA" id="ARBA00022840"/>
    </source>
</evidence>
<dbReference type="RefSeq" id="XP_002482416.1">
    <property type="nucleotide sequence ID" value="XM_002482371.1"/>
</dbReference>
<evidence type="ECO:0000256" key="6">
    <source>
        <dbReference type="ARBA" id="ARBA00022679"/>
    </source>
</evidence>
<dbReference type="eggNOG" id="KOG0600">
    <property type="taxonomic scope" value="Eukaryota"/>
</dbReference>
<dbReference type="InterPro" id="IPR011009">
    <property type="entry name" value="Kinase-like_dom_sf"/>
</dbReference>
<dbReference type="PANTHER" id="PTHR24056:SF233">
    <property type="entry name" value="CYCLIN-DEPENDENT KINASE 9"/>
    <property type="match status" value="1"/>
</dbReference>
<dbReference type="PROSITE" id="PS00108">
    <property type="entry name" value="PROTEIN_KINASE_ST"/>
    <property type="match status" value="1"/>
</dbReference>
<organism evidence="20 21">
    <name type="scientific">Talaromyces stipitatus (strain ATCC 10500 / CBS 375.48 / QM 6759 / NRRL 1006)</name>
    <name type="common">Penicillium stipitatum</name>
    <dbReference type="NCBI Taxonomy" id="441959"/>
    <lineage>
        <taxon>Eukaryota</taxon>
        <taxon>Fungi</taxon>
        <taxon>Dikarya</taxon>
        <taxon>Ascomycota</taxon>
        <taxon>Pezizomycotina</taxon>
        <taxon>Eurotiomycetes</taxon>
        <taxon>Eurotiomycetidae</taxon>
        <taxon>Eurotiales</taxon>
        <taxon>Trichocomaceae</taxon>
        <taxon>Talaromyces</taxon>
        <taxon>Talaromyces sect. Talaromyces</taxon>
    </lineage>
</organism>
<comment type="catalytic activity">
    <reaction evidence="12">
        <text>L-threonyl-[protein] + ATP = O-phospho-L-threonyl-[protein] + ADP + H(+)</text>
        <dbReference type="Rhea" id="RHEA:46608"/>
        <dbReference type="Rhea" id="RHEA-COMP:11060"/>
        <dbReference type="Rhea" id="RHEA-COMP:11605"/>
        <dbReference type="ChEBI" id="CHEBI:15378"/>
        <dbReference type="ChEBI" id="CHEBI:30013"/>
        <dbReference type="ChEBI" id="CHEBI:30616"/>
        <dbReference type="ChEBI" id="CHEBI:61977"/>
        <dbReference type="ChEBI" id="CHEBI:456216"/>
        <dbReference type="EC" id="2.7.11.22"/>
    </reaction>
</comment>
<dbReference type="FunFam" id="3.30.200.20:FF:000514">
    <property type="entry name" value="Serine/threonine-protein kinase BUR1"/>
    <property type="match status" value="1"/>
</dbReference>
<dbReference type="PROSITE" id="PS00107">
    <property type="entry name" value="PROTEIN_KINASE_ATP"/>
    <property type="match status" value="1"/>
</dbReference>
<dbReference type="PROSITE" id="PS50011">
    <property type="entry name" value="PROTEIN_KINASE_DOM"/>
    <property type="match status" value="1"/>
</dbReference>
<feature type="compositionally biased region" description="Basic and acidic residues" evidence="18">
    <location>
        <begin position="13"/>
        <end position="22"/>
    </location>
</feature>
<evidence type="ECO:0000256" key="13">
    <source>
        <dbReference type="ARBA" id="ARBA00048367"/>
    </source>
</evidence>
<feature type="binding site" evidence="17">
    <location>
        <position position="62"/>
    </location>
    <ligand>
        <name>ATP</name>
        <dbReference type="ChEBI" id="CHEBI:30616"/>
    </ligand>
</feature>
<feature type="compositionally biased region" description="Basic and acidic residues" evidence="18">
    <location>
        <begin position="519"/>
        <end position="533"/>
    </location>
</feature>
<proteinExistence type="inferred from homology"/>
<dbReference type="CDD" id="cd07866">
    <property type="entry name" value="STKc_BUR1"/>
    <property type="match status" value="1"/>
</dbReference>
<keyword evidence="5" id="KW-0723">Serine/threonine-protein kinase</keyword>
<accession>B8MBX8</accession>
<evidence type="ECO:0000256" key="14">
    <source>
        <dbReference type="ARBA" id="ARBA00049280"/>
    </source>
</evidence>
<dbReference type="PhylomeDB" id="B8MBX8"/>
<dbReference type="GO" id="GO:0032968">
    <property type="term" value="P:positive regulation of transcription elongation by RNA polymerase II"/>
    <property type="evidence" value="ECO:0007669"/>
    <property type="project" value="EnsemblFungi"/>
</dbReference>
<dbReference type="InterPro" id="IPR000719">
    <property type="entry name" value="Prot_kinase_dom"/>
</dbReference>
<dbReference type="OrthoDB" id="28397at2759"/>
<evidence type="ECO:0000256" key="3">
    <source>
        <dbReference type="ARBA" id="ARBA00012409"/>
    </source>
</evidence>
<dbReference type="GO" id="GO:0000785">
    <property type="term" value="C:chromatin"/>
    <property type="evidence" value="ECO:0007669"/>
    <property type="project" value="EnsemblFungi"/>
</dbReference>
<feature type="compositionally biased region" description="Low complexity" evidence="18">
    <location>
        <begin position="1"/>
        <end position="12"/>
    </location>
</feature>
<evidence type="ECO:0000256" key="7">
    <source>
        <dbReference type="ARBA" id="ARBA00022741"/>
    </source>
</evidence>
<dbReference type="STRING" id="441959.B8MBX8"/>
<feature type="compositionally biased region" description="Basic and acidic residues" evidence="18">
    <location>
        <begin position="431"/>
        <end position="444"/>
    </location>
</feature>
<evidence type="ECO:0000256" key="1">
    <source>
        <dbReference type="ARBA" id="ARBA00004123"/>
    </source>
</evidence>
<dbReference type="GO" id="GO:0008353">
    <property type="term" value="F:RNA polymerase II CTD heptapeptide repeat kinase activity"/>
    <property type="evidence" value="ECO:0007669"/>
    <property type="project" value="UniProtKB-EC"/>
</dbReference>
<keyword evidence="10" id="KW-0539">Nucleus</keyword>
<name>B8MBX8_TALSN</name>
<dbReference type="GO" id="GO:0004693">
    <property type="term" value="F:cyclin-dependent protein serine/threonine kinase activity"/>
    <property type="evidence" value="ECO:0007669"/>
    <property type="project" value="UniProtKB-EC"/>
</dbReference>
<dbReference type="AlphaFoldDB" id="B8MBX8"/>
<dbReference type="InterPro" id="IPR008271">
    <property type="entry name" value="Ser/Thr_kinase_AS"/>
</dbReference>
<comment type="catalytic activity">
    <reaction evidence="13">
        <text>L-seryl-[protein] + ATP = O-phospho-L-seryl-[protein] + ADP + H(+)</text>
        <dbReference type="Rhea" id="RHEA:17989"/>
        <dbReference type="Rhea" id="RHEA-COMP:9863"/>
        <dbReference type="Rhea" id="RHEA-COMP:11604"/>
        <dbReference type="ChEBI" id="CHEBI:15378"/>
        <dbReference type="ChEBI" id="CHEBI:29999"/>
        <dbReference type="ChEBI" id="CHEBI:30616"/>
        <dbReference type="ChEBI" id="CHEBI:83421"/>
        <dbReference type="ChEBI" id="CHEBI:456216"/>
        <dbReference type="EC" id="2.7.11.22"/>
    </reaction>
</comment>
<evidence type="ECO:0000256" key="2">
    <source>
        <dbReference type="ARBA" id="ARBA00006485"/>
    </source>
</evidence>
<dbReference type="FunCoup" id="B8MBX8">
    <property type="interactions" value="199"/>
</dbReference>
<dbReference type="GO" id="GO:0106310">
    <property type="term" value="F:protein serine kinase activity"/>
    <property type="evidence" value="ECO:0007669"/>
    <property type="project" value="RHEA"/>
</dbReference>
<evidence type="ECO:0000313" key="21">
    <source>
        <dbReference type="Proteomes" id="UP000001745"/>
    </source>
</evidence>
<evidence type="ECO:0000256" key="18">
    <source>
        <dbReference type="SAM" id="MobiDB-lite"/>
    </source>
</evidence>
<keyword evidence="8 20" id="KW-0418">Kinase</keyword>
<dbReference type="GeneID" id="8098153"/>
<dbReference type="GO" id="GO:0070693">
    <property type="term" value="C:P-TEFb-cap methyltransferase complex"/>
    <property type="evidence" value="ECO:0007669"/>
    <property type="project" value="EnsemblFungi"/>
</dbReference>
<feature type="compositionally biased region" description="Polar residues" evidence="18">
    <location>
        <begin position="378"/>
        <end position="394"/>
    </location>
</feature>
<keyword evidence="21" id="KW-1185">Reference proteome</keyword>
<dbReference type="EC" id="2.7.11.22" evidence="4"/>
<evidence type="ECO:0000259" key="19">
    <source>
        <dbReference type="PROSITE" id="PS50011"/>
    </source>
</evidence>
<dbReference type="Gene3D" id="3.30.200.20">
    <property type="entry name" value="Phosphorylase Kinase, domain 1"/>
    <property type="match status" value="1"/>
</dbReference>
<dbReference type="OMA" id="ENMPGWK"/>
<dbReference type="FunFam" id="1.10.510.10:FF:000562">
    <property type="entry name" value="Serine/threonine-protein kinase bur1"/>
    <property type="match status" value="1"/>
</dbReference>
<evidence type="ECO:0000256" key="17">
    <source>
        <dbReference type="PROSITE-ProRule" id="PRU10141"/>
    </source>
</evidence>
<evidence type="ECO:0000256" key="5">
    <source>
        <dbReference type="ARBA" id="ARBA00022527"/>
    </source>
</evidence>
<comment type="function">
    <text evidence="15">Serine/threonine-protein kinase involved in transcription regulation. Phosphorylates the UBC2/RAD6 ubiquitin-conjugating enzyme (E2), leading to monoubiquitination of histone H2B and the silencing of telomeric-associated genes. Also required for histone H3 methylation. Necessary for the recovery from pheromone-induced growth arrest in the cell cycle G1 phase.</text>
</comment>
<keyword evidence="7 17" id="KW-0547">Nucleotide-binding</keyword>
<evidence type="ECO:0000256" key="16">
    <source>
        <dbReference type="ARBA" id="ARBA00073250"/>
    </source>
</evidence>
<dbReference type="Pfam" id="PF00069">
    <property type="entry name" value="Pkinase"/>
    <property type="match status" value="1"/>
</dbReference>